<name>A0AAW1XT40_RUBAR</name>
<organism evidence="1 2">
    <name type="scientific">Rubus argutus</name>
    <name type="common">Southern blackberry</name>
    <dbReference type="NCBI Taxonomy" id="59490"/>
    <lineage>
        <taxon>Eukaryota</taxon>
        <taxon>Viridiplantae</taxon>
        <taxon>Streptophyta</taxon>
        <taxon>Embryophyta</taxon>
        <taxon>Tracheophyta</taxon>
        <taxon>Spermatophyta</taxon>
        <taxon>Magnoliopsida</taxon>
        <taxon>eudicotyledons</taxon>
        <taxon>Gunneridae</taxon>
        <taxon>Pentapetalae</taxon>
        <taxon>rosids</taxon>
        <taxon>fabids</taxon>
        <taxon>Rosales</taxon>
        <taxon>Rosaceae</taxon>
        <taxon>Rosoideae</taxon>
        <taxon>Rosoideae incertae sedis</taxon>
        <taxon>Rubus</taxon>
    </lineage>
</organism>
<gene>
    <name evidence="1" type="ORF">M0R45_016615</name>
</gene>
<keyword evidence="2" id="KW-1185">Reference proteome</keyword>
<dbReference type="Proteomes" id="UP001457282">
    <property type="component" value="Unassembled WGS sequence"/>
</dbReference>
<comment type="caution">
    <text evidence="1">The sequence shown here is derived from an EMBL/GenBank/DDBJ whole genome shotgun (WGS) entry which is preliminary data.</text>
</comment>
<evidence type="ECO:0000313" key="2">
    <source>
        <dbReference type="Proteomes" id="UP001457282"/>
    </source>
</evidence>
<protein>
    <submittedName>
        <fullName evidence="1">Uncharacterized protein</fullName>
    </submittedName>
</protein>
<sequence length="131" mass="13713">MGREGEVEVRWIGAGEQRRRSRKHKGVAAVRQQLGEGSSGCSSRAPRTGGSGCARLVRRHGWTELVSWVLGGGAGTGHCRAAKQNAAQIGRCGWARARCGLGFDEGGSSDARLGFCDDGGAMVNLGEEGED</sequence>
<dbReference type="EMBL" id="JBEDUW010000003">
    <property type="protein sequence ID" value="KAK9939935.1"/>
    <property type="molecule type" value="Genomic_DNA"/>
</dbReference>
<proteinExistence type="predicted"/>
<dbReference type="AlphaFoldDB" id="A0AAW1XT40"/>
<accession>A0AAW1XT40</accession>
<evidence type="ECO:0000313" key="1">
    <source>
        <dbReference type="EMBL" id="KAK9939935.1"/>
    </source>
</evidence>
<reference evidence="1 2" key="1">
    <citation type="journal article" date="2023" name="G3 (Bethesda)">
        <title>A chromosome-length genome assembly and annotation of blackberry (Rubus argutus, cv. 'Hillquist').</title>
        <authorList>
            <person name="Bruna T."/>
            <person name="Aryal R."/>
            <person name="Dudchenko O."/>
            <person name="Sargent D.J."/>
            <person name="Mead D."/>
            <person name="Buti M."/>
            <person name="Cavallini A."/>
            <person name="Hytonen T."/>
            <person name="Andres J."/>
            <person name="Pham M."/>
            <person name="Weisz D."/>
            <person name="Mascagni F."/>
            <person name="Usai G."/>
            <person name="Natali L."/>
            <person name="Bassil N."/>
            <person name="Fernandez G.E."/>
            <person name="Lomsadze A."/>
            <person name="Armour M."/>
            <person name="Olukolu B."/>
            <person name="Poorten T."/>
            <person name="Britton C."/>
            <person name="Davik J."/>
            <person name="Ashrafi H."/>
            <person name="Aiden E.L."/>
            <person name="Borodovsky M."/>
            <person name="Worthington M."/>
        </authorList>
    </citation>
    <scope>NUCLEOTIDE SEQUENCE [LARGE SCALE GENOMIC DNA]</scope>
    <source>
        <strain evidence="1">PI 553951</strain>
    </source>
</reference>